<reference evidence="5 6" key="1">
    <citation type="journal article" date="2011" name="Genome Biol. Evol.">
        <title>Integration of the genetic map and genome assembly of fugu facilitates insights into distinct features of genome evolution in teleosts and mammals.</title>
        <authorList>
            <person name="Kai W."/>
            <person name="Kikuchi K."/>
            <person name="Tohari S."/>
            <person name="Chew A.K."/>
            <person name="Tay A."/>
            <person name="Fujiwara A."/>
            <person name="Hosoya S."/>
            <person name="Suetake H."/>
            <person name="Naruse K."/>
            <person name="Brenner S."/>
            <person name="Suzuki Y."/>
            <person name="Venkatesh B."/>
        </authorList>
    </citation>
    <scope>NUCLEOTIDE SEQUENCE [LARGE SCALE GENOMIC DNA]</scope>
</reference>
<feature type="domain" description="PLA2c" evidence="4">
    <location>
        <begin position="3"/>
        <end position="448"/>
    </location>
</feature>
<dbReference type="GO" id="GO:0005654">
    <property type="term" value="C:nucleoplasm"/>
    <property type="evidence" value="ECO:0007669"/>
    <property type="project" value="TreeGrafter"/>
</dbReference>
<name>H2S2Z7_TAKRU</name>
<dbReference type="SUPFAM" id="SSF52151">
    <property type="entry name" value="FabD/lysophospholipase-like"/>
    <property type="match status" value="1"/>
</dbReference>
<dbReference type="Gene3D" id="3.40.1090.10">
    <property type="entry name" value="Cytosolic phospholipase A2 catalytic domain"/>
    <property type="match status" value="2"/>
</dbReference>
<organism evidence="5 6">
    <name type="scientific">Takifugu rubripes</name>
    <name type="common">Japanese pufferfish</name>
    <name type="synonym">Fugu rubripes</name>
    <dbReference type="NCBI Taxonomy" id="31033"/>
    <lineage>
        <taxon>Eukaryota</taxon>
        <taxon>Metazoa</taxon>
        <taxon>Chordata</taxon>
        <taxon>Craniata</taxon>
        <taxon>Vertebrata</taxon>
        <taxon>Euteleostomi</taxon>
        <taxon>Actinopterygii</taxon>
        <taxon>Neopterygii</taxon>
        <taxon>Teleostei</taxon>
        <taxon>Neoteleostei</taxon>
        <taxon>Acanthomorphata</taxon>
        <taxon>Eupercaria</taxon>
        <taxon>Tetraodontiformes</taxon>
        <taxon>Tetradontoidea</taxon>
        <taxon>Tetraodontidae</taxon>
        <taxon>Takifugu</taxon>
    </lineage>
</organism>
<dbReference type="AlphaFoldDB" id="H2S2Z7"/>
<sequence length="448" mass="50657">EIFLHFFQNVIHHSDSLCPGEQNCVSERKKRIQKSFSRLGLDCTEDSVPHIALLGSGGGERAIVAMLGSIQQLVKEGLFDTLLYIGGISWSTWAMGCLYSGEDLRTGVDQIIAKMQGPGVPLDEIVAWLDDRTEETTFSLSDIWAFPLCVCVCACVRHWFEISPHESGLTDMDWFIKTALLGSRFCAGQLVEKKPEMDVLKLQGDCLQIVEVKGIIVTSRLKTLIPFGWDTFKLMFFFFAEIIESGHINLLKSNSLEEGKTVCQENITLLIEELELCCENLQSVNHSKFQLCKIYILTAQTEIKPAKVIYPFSKAKDKENKVQTHVCFLFLTDANIPSPLCSKEIFYLINAGLWMNVPYPPFLGAKRDIDLIIAPDFSAGEVFEVQLNPFPEIDDQIKKEKDWPKDCYVFEGKEKEPTIVYMPLFNRANCRGLFPFPPSDSPVLLQWA</sequence>
<keyword evidence="3" id="KW-0442">Lipid degradation</keyword>
<dbReference type="InterPro" id="IPR016035">
    <property type="entry name" value="Acyl_Trfase/lysoPLipase"/>
</dbReference>
<dbReference type="InterPro" id="IPR002642">
    <property type="entry name" value="LysoPLipase_cat_dom"/>
</dbReference>
<accession>H2S2Z7</accession>
<dbReference type="Ensembl" id="ENSTRUT00000006814.3">
    <property type="protein sequence ID" value="ENSTRUP00000006769.3"/>
    <property type="gene ID" value="ENSTRUG00000017402.3"/>
</dbReference>
<dbReference type="GeneTree" id="ENSGT01030000234606"/>
<protein>
    <recommendedName>
        <fullName evidence="4">PLA2c domain-containing protein</fullName>
    </recommendedName>
</protein>
<keyword evidence="6" id="KW-1185">Reference proteome</keyword>
<reference evidence="5" key="3">
    <citation type="submission" date="2025-09" db="UniProtKB">
        <authorList>
            <consortium name="Ensembl"/>
        </authorList>
    </citation>
    <scope>IDENTIFICATION</scope>
</reference>
<evidence type="ECO:0000259" key="4">
    <source>
        <dbReference type="PROSITE" id="PS51210"/>
    </source>
</evidence>
<dbReference type="GO" id="GO:0005509">
    <property type="term" value="F:calcium ion binding"/>
    <property type="evidence" value="ECO:0007669"/>
    <property type="project" value="TreeGrafter"/>
</dbReference>
<dbReference type="PROSITE" id="PS51210">
    <property type="entry name" value="PLA2C"/>
    <property type="match status" value="1"/>
</dbReference>
<dbReference type="Proteomes" id="UP000005226">
    <property type="component" value="Chromosome 5"/>
</dbReference>
<reference evidence="5" key="2">
    <citation type="submission" date="2025-08" db="UniProtKB">
        <authorList>
            <consortium name="Ensembl"/>
        </authorList>
    </citation>
    <scope>IDENTIFICATION</scope>
</reference>
<dbReference type="HOGENOM" id="CLU_011663_2_0_1"/>
<dbReference type="OMA" id="GSAWSMS"/>
<dbReference type="PANTHER" id="PTHR10728">
    <property type="entry name" value="CYTOSOLIC PHOSPHOLIPASE A2"/>
    <property type="match status" value="1"/>
</dbReference>
<evidence type="ECO:0000313" key="5">
    <source>
        <dbReference type="Ensembl" id="ENSTRUP00000006769.3"/>
    </source>
</evidence>
<keyword evidence="1 3" id="KW-0378">Hydrolase</keyword>
<dbReference type="GO" id="GO:0005635">
    <property type="term" value="C:nuclear envelope"/>
    <property type="evidence" value="ECO:0007669"/>
    <property type="project" value="TreeGrafter"/>
</dbReference>
<evidence type="ECO:0000313" key="6">
    <source>
        <dbReference type="Proteomes" id="UP000005226"/>
    </source>
</evidence>
<dbReference type="GO" id="GO:0046475">
    <property type="term" value="P:glycerophospholipid catabolic process"/>
    <property type="evidence" value="ECO:0007669"/>
    <property type="project" value="TreeGrafter"/>
</dbReference>
<dbReference type="GO" id="GO:0005544">
    <property type="term" value="F:calcium-dependent phospholipid binding"/>
    <property type="evidence" value="ECO:0007669"/>
    <property type="project" value="TreeGrafter"/>
</dbReference>
<dbReference type="GO" id="GO:0047498">
    <property type="term" value="F:calcium-dependent phospholipase A2 activity"/>
    <property type="evidence" value="ECO:0007669"/>
    <property type="project" value="TreeGrafter"/>
</dbReference>
<dbReference type="PANTHER" id="PTHR10728:SF39">
    <property type="entry name" value="CYTOSOLIC PHOSPHOLIPASE A2 GAMMA"/>
    <property type="match status" value="1"/>
</dbReference>
<dbReference type="GO" id="GO:0005829">
    <property type="term" value="C:cytosol"/>
    <property type="evidence" value="ECO:0007669"/>
    <property type="project" value="TreeGrafter"/>
</dbReference>
<proteinExistence type="predicted"/>
<evidence type="ECO:0000256" key="2">
    <source>
        <dbReference type="ARBA" id="ARBA00023098"/>
    </source>
</evidence>
<dbReference type="InParanoid" id="H2S2Z7"/>
<evidence type="ECO:0000256" key="3">
    <source>
        <dbReference type="PROSITE-ProRule" id="PRU00555"/>
    </source>
</evidence>
<keyword evidence="2 3" id="KW-0443">Lipid metabolism</keyword>
<evidence type="ECO:0000256" key="1">
    <source>
        <dbReference type="ARBA" id="ARBA00022801"/>
    </source>
</evidence>